<feature type="transmembrane region" description="Helical" evidence="15">
    <location>
        <begin position="446"/>
        <end position="467"/>
    </location>
</feature>
<dbReference type="PANTHER" id="PTHR45792">
    <property type="entry name" value="DIACYLGLYCEROL LIPASE HOMOLOG-RELATED"/>
    <property type="match status" value="1"/>
</dbReference>
<dbReference type="OrthoDB" id="438440at2759"/>
<proteinExistence type="predicted"/>
<name>D0A020_TRYB9</name>
<feature type="transmembrane region" description="Helical" evidence="15">
    <location>
        <begin position="96"/>
        <end position="119"/>
    </location>
</feature>
<dbReference type="Gene3D" id="3.40.50.1820">
    <property type="entry name" value="alpha/beta hydrolase"/>
    <property type="match status" value="1"/>
</dbReference>
<keyword evidence="4" id="KW-0597">Phosphoprotein</keyword>
<dbReference type="EC" id="3.1.1.116" evidence="14"/>
<evidence type="ECO:0000256" key="12">
    <source>
        <dbReference type="ARBA" id="ARBA00023136"/>
    </source>
</evidence>
<organism evidence="17 18">
    <name type="scientific">Trypanosoma brucei gambiense (strain MHOM/CI/86/DAL972)</name>
    <dbReference type="NCBI Taxonomy" id="679716"/>
    <lineage>
        <taxon>Eukaryota</taxon>
        <taxon>Discoba</taxon>
        <taxon>Euglenozoa</taxon>
        <taxon>Kinetoplastea</taxon>
        <taxon>Metakinetoplastina</taxon>
        <taxon>Trypanosomatida</taxon>
        <taxon>Trypanosomatidae</taxon>
        <taxon>Trypanosoma</taxon>
    </lineage>
</organism>
<dbReference type="Proteomes" id="UP000002316">
    <property type="component" value="Chromosome 10"/>
</dbReference>
<dbReference type="GeneID" id="23864911"/>
<evidence type="ECO:0000256" key="5">
    <source>
        <dbReference type="ARBA" id="ARBA00022692"/>
    </source>
</evidence>
<protein>
    <recommendedName>
        <fullName evidence="14">sn-1-specific diacylglycerol lipase</fullName>
        <ecNumber evidence="14">3.1.1.116</ecNumber>
    </recommendedName>
</protein>
<keyword evidence="12 15" id="KW-0472">Membrane</keyword>
<dbReference type="KEGG" id="tbg:TbgDal_X16810"/>
<evidence type="ECO:0000256" key="2">
    <source>
        <dbReference type="ARBA" id="ARBA00004651"/>
    </source>
</evidence>
<evidence type="ECO:0000256" key="11">
    <source>
        <dbReference type="ARBA" id="ARBA00023098"/>
    </source>
</evidence>
<reference evidence="18" key="1">
    <citation type="journal article" date="2010" name="PLoS Negl. Trop. Dis.">
        <title>The genome sequence of Trypanosoma brucei gambiense, causative agent of chronic human african trypanosomiasis.</title>
        <authorList>
            <person name="Jackson A.P."/>
            <person name="Sanders M."/>
            <person name="Berry A."/>
            <person name="McQuillan J."/>
            <person name="Aslett M.A."/>
            <person name="Quail M.A."/>
            <person name="Chukualim B."/>
            <person name="Capewell P."/>
            <person name="MacLeod A."/>
            <person name="Melville S.E."/>
            <person name="Gibson W."/>
            <person name="Barry J.D."/>
            <person name="Berriman M."/>
            <person name="Hertz-Fowler C."/>
        </authorList>
    </citation>
    <scope>NUCLEOTIDE SEQUENCE [LARGE SCALE GENOMIC DNA]</scope>
    <source>
        <strain evidence="18">MHOM/CI/86/DAL972</strain>
    </source>
</reference>
<evidence type="ECO:0000256" key="4">
    <source>
        <dbReference type="ARBA" id="ARBA00022553"/>
    </source>
</evidence>
<dbReference type="InterPro" id="IPR029058">
    <property type="entry name" value="AB_hydrolase_fold"/>
</dbReference>
<comment type="catalytic activity">
    <reaction evidence="13">
        <text>a 1,2-diacyl-sn-glycerol + H2O = a 2-acylglycerol + a fatty acid + H(+)</text>
        <dbReference type="Rhea" id="RHEA:33275"/>
        <dbReference type="ChEBI" id="CHEBI:15377"/>
        <dbReference type="ChEBI" id="CHEBI:15378"/>
        <dbReference type="ChEBI" id="CHEBI:17389"/>
        <dbReference type="ChEBI" id="CHEBI:17815"/>
        <dbReference type="ChEBI" id="CHEBI:28868"/>
        <dbReference type="EC" id="3.1.1.116"/>
    </reaction>
    <physiologicalReaction direction="left-to-right" evidence="13">
        <dbReference type="Rhea" id="RHEA:33276"/>
    </physiologicalReaction>
</comment>
<evidence type="ECO:0000313" key="18">
    <source>
        <dbReference type="Proteomes" id="UP000002316"/>
    </source>
</evidence>
<evidence type="ECO:0000256" key="6">
    <source>
        <dbReference type="ARBA" id="ARBA00022723"/>
    </source>
</evidence>
<comment type="subcellular location">
    <subcellularLocation>
        <location evidence="2">Cell membrane</location>
        <topology evidence="2">Multi-pass membrane protein</topology>
    </subcellularLocation>
</comment>
<dbReference type="Pfam" id="PF01764">
    <property type="entry name" value="Lipase_3"/>
    <property type="match status" value="1"/>
</dbReference>
<evidence type="ECO:0000259" key="16">
    <source>
        <dbReference type="Pfam" id="PF01764"/>
    </source>
</evidence>
<evidence type="ECO:0000256" key="9">
    <source>
        <dbReference type="ARBA" id="ARBA00022963"/>
    </source>
</evidence>
<sequence length="696" mass="77435">MPALQWLGRKWRTGTDDFFLSSFVFFSALTTSGTLILSRFGGWFSVDMKGCPGVPPKYERCVYALGIISCVGASFHLASALLSCRGGPFHVSKRRHVGTLLYLTTATALSCLPLSSVVLKYSLYDGFMKMCDPFSRRSLYASLLVNIVVSLLHVISLLLSFDPNGGRKWGDSEEYKMLWGRRCRLLCCCCFRPAEDDDDVFEDAAATLAAFFQGYDLVPSDIFAGMILLHDAQRRVLLERVAHVRFPPPDDGCKERVSSQAHYFPLLTSQQRQCVVELRQYSRFYMAAYGCLLYLHMNLCTGLPKLCCSDPKMCCRKRANSHQGAGCFCDLTAALKVSGLAEEDIILSNWRNALFRPVFYVALDRETASIVVAIRGTLSFVDCITDVTATPEPLFIPDLANSERACANDYYVHGGIKRSAEYVLRELRESGVLEAVLHGGLNSYRLVVLGHSLGAGVAAVLSILLYATEEGVRERLRCLAYSPPGGLMSPALANYSKDFILACFVGNDVIPRTASHTFDDLRESVLDVLESCNMSKPLIFANRCILGRRNSSAGRCEPLSSEESRAVRAQLQSKACVLPMDQRKLFPPYTLVHLRKAVVRWTPKSCCCIPCCCCSKRENVFVPTFETPDDVQTVVCSPSMFSNHFPDYVFDALEETTERLQRGELERFFDCQYYNTTNFAHPTYGATPVNGGMGVV</sequence>
<evidence type="ECO:0000256" key="13">
    <source>
        <dbReference type="ARBA" id="ARBA00024531"/>
    </source>
</evidence>
<evidence type="ECO:0000256" key="10">
    <source>
        <dbReference type="ARBA" id="ARBA00022989"/>
    </source>
</evidence>
<keyword evidence="9" id="KW-0442">Lipid degradation</keyword>
<keyword evidence="10 15" id="KW-1133">Transmembrane helix</keyword>
<dbReference type="RefSeq" id="XP_011778842.1">
    <property type="nucleotide sequence ID" value="XM_011780540.1"/>
</dbReference>
<dbReference type="GO" id="GO:0016042">
    <property type="term" value="P:lipid catabolic process"/>
    <property type="evidence" value="ECO:0007669"/>
    <property type="project" value="UniProtKB-KW"/>
</dbReference>
<keyword evidence="5 15" id="KW-0812">Transmembrane</keyword>
<feature type="domain" description="Fungal lipase-type" evidence="16">
    <location>
        <begin position="371"/>
        <end position="515"/>
    </location>
</feature>
<keyword evidence="8" id="KW-0106">Calcium</keyword>
<dbReference type="EMBL" id="FN554973">
    <property type="protein sequence ID" value="CBH16578.1"/>
    <property type="molecule type" value="Genomic_DNA"/>
</dbReference>
<dbReference type="InterPro" id="IPR002921">
    <property type="entry name" value="Fungal_lipase-type"/>
</dbReference>
<gene>
    <name evidence="17" type="ORF">TbgDal_X16810</name>
</gene>
<dbReference type="SUPFAM" id="SSF53474">
    <property type="entry name" value="alpha/beta-Hydrolases"/>
    <property type="match status" value="1"/>
</dbReference>
<dbReference type="GO" id="GO:0046872">
    <property type="term" value="F:metal ion binding"/>
    <property type="evidence" value="ECO:0007669"/>
    <property type="project" value="UniProtKB-KW"/>
</dbReference>
<feature type="transmembrane region" description="Helical" evidence="15">
    <location>
        <begin position="62"/>
        <end position="84"/>
    </location>
</feature>
<evidence type="ECO:0000256" key="15">
    <source>
        <dbReference type="SAM" id="Phobius"/>
    </source>
</evidence>
<feature type="transmembrane region" description="Helical" evidence="15">
    <location>
        <begin position="139"/>
        <end position="159"/>
    </location>
</feature>
<keyword evidence="6" id="KW-0479">Metal-binding</keyword>
<feature type="transmembrane region" description="Helical" evidence="15">
    <location>
        <begin position="18"/>
        <end position="42"/>
    </location>
</feature>
<keyword evidence="7" id="KW-0378">Hydrolase</keyword>
<evidence type="ECO:0000256" key="7">
    <source>
        <dbReference type="ARBA" id="ARBA00022801"/>
    </source>
</evidence>
<dbReference type="ESTHER" id="tryb2-q388n1">
    <property type="family name" value="Lipase_3"/>
</dbReference>
<keyword evidence="11" id="KW-0443">Lipid metabolism</keyword>
<keyword evidence="3" id="KW-1003">Cell membrane</keyword>
<dbReference type="VEuPathDB" id="TriTrypDB:Tbg972.10.16810"/>
<evidence type="ECO:0000313" key="17">
    <source>
        <dbReference type="EMBL" id="CBH16578.1"/>
    </source>
</evidence>
<dbReference type="GO" id="GO:0005886">
    <property type="term" value="C:plasma membrane"/>
    <property type="evidence" value="ECO:0007669"/>
    <property type="project" value="UniProtKB-SubCell"/>
</dbReference>
<dbReference type="InterPro" id="IPR052214">
    <property type="entry name" value="DAG_Lipase-Related"/>
</dbReference>
<dbReference type="AlphaFoldDB" id="D0A020"/>
<dbReference type="PANTHER" id="PTHR45792:SF8">
    <property type="entry name" value="DIACYLGLYCEROL LIPASE-ALPHA"/>
    <property type="match status" value="1"/>
</dbReference>
<evidence type="ECO:0000256" key="3">
    <source>
        <dbReference type="ARBA" id="ARBA00022475"/>
    </source>
</evidence>
<dbReference type="CDD" id="cd00519">
    <property type="entry name" value="Lipase_3"/>
    <property type="match status" value="1"/>
</dbReference>
<accession>D0A020</accession>
<evidence type="ECO:0000256" key="14">
    <source>
        <dbReference type="ARBA" id="ARBA00026104"/>
    </source>
</evidence>
<comment type="cofactor">
    <cofactor evidence="1">
        <name>Ca(2+)</name>
        <dbReference type="ChEBI" id="CHEBI:29108"/>
    </cofactor>
</comment>
<dbReference type="GO" id="GO:0016298">
    <property type="term" value="F:lipase activity"/>
    <property type="evidence" value="ECO:0007669"/>
    <property type="project" value="TreeGrafter"/>
</dbReference>
<evidence type="ECO:0000256" key="1">
    <source>
        <dbReference type="ARBA" id="ARBA00001913"/>
    </source>
</evidence>
<evidence type="ECO:0000256" key="8">
    <source>
        <dbReference type="ARBA" id="ARBA00022837"/>
    </source>
</evidence>